<dbReference type="OrthoDB" id="9772751at2"/>
<organism evidence="2 3">
    <name type="scientific">Ktedonobacter racemifer DSM 44963</name>
    <dbReference type="NCBI Taxonomy" id="485913"/>
    <lineage>
        <taxon>Bacteria</taxon>
        <taxon>Bacillati</taxon>
        <taxon>Chloroflexota</taxon>
        <taxon>Ktedonobacteria</taxon>
        <taxon>Ktedonobacterales</taxon>
        <taxon>Ktedonobacteraceae</taxon>
        <taxon>Ktedonobacter</taxon>
    </lineage>
</organism>
<dbReference type="eggNOG" id="COG2226">
    <property type="taxonomic scope" value="Bacteria"/>
</dbReference>
<dbReference type="GO" id="GO:0032259">
    <property type="term" value="P:methylation"/>
    <property type="evidence" value="ECO:0007669"/>
    <property type="project" value="UniProtKB-KW"/>
</dbReference>
<keyword evidence="2" id="KW-0489">Methyltransferase</keyword>
<evidence type="ECO:0000259" key="1">
    <source>
        <dbReference type="Pfam" id="PF13649"/>
    </source>
</evidence>
<gene>
    <name evidence="2" type="ORF">Krac_3772</name>
</gene>
<accession>D6U2Y9</accession>
<dbReference type="GO" id="GO:0008168">
    <property type="term" value="F:methyltransferase activity"/>
    <property type="evidence" value="ECO:0007669"/>
    <property type="project" value="UniProtKB-KW"/>
</dbReference>
<dbReference type="AlphaFoldDB" id="D6U2Y9"/>
<keyword evidence="3" id="KW-1185">Reference proteome</keyword>
<dbReference type="EMBL" id="ADVG01000004">
    <property type="protein sequence ID" value="EFH82894.1"/>
    <property type="molecule type" value="Genomic_DNA"/>
</dbReference>
<dbReference type="STRING" id="485913.Krac_3772"/>
<dbReference type="RefSeq" id="WP_007921339.1">
    <property type="nucleotide sequence ID" value="NZ_ADVG01000004.1"/>
</dbReference>
<reference evidence="2 3" key="1">
    <citation type="journal article" date="2011" name="Stand. Genomic Sci.">
        <title>Non-contiguous finished genome sequence and contextual data of the filamentous soil bacterium Ktedonobacter racemifer type strain (SOSP1-21).</title>
        <authorList>
            <person name="Chang Y.J."/>
            <person name="Land M."/>
            <person name="Hauser L."/>
            <person name="Chertkov O."/>
            <person name="Del Rio T.G."/>
            <person name="Nolan M."/>
            <person name="Copeland A."/>
            <person name="Tice H."/>
            <person name="Cheng J.F."/>
            <person name="Lucas S."/>
            <person name="Han C."/>
            <person name="Goodwin L."/>
            <person name="Pitluck S."/>
            <person name="Ivanova N."/>
            <person name="Ovchinikova G."/>
            <person name="Pati A."/>
            <person name="Chen A."/>
            <person name="Palaniappan K."/>
            <person name="Mavromatis K."/>
            <person name="Liolios K."/>
            <person name="Brettin T."/>
            <person name="Fiebig A."/>
            <person name="Rohde M."/>
            <person name="Abt B."/>
            <person name="Goker M."/>
            <person name="Detter J.C."/>
            <person name="Woyke T."/>
            <person name="Bristow J."/>
            <person name="Eisen J.A."/>
            <person name="Markowitz V."/>
            <person name="Hugenholtz P."/>
            <person name="Kyrpides N.C."/>
            <person name="Klenk H.P."/>
            <person name="Lapidus A."/>
        </authorList>
    </citation>
    <scope>NUCLEOTIDE SEQUENCE [LARGE SCALE GENOMIC DNA]</scope>
    <source>
        <strain evidence="3">DSM 44963</strain>
    </source>
</reference>
<evidence type="ECO:0000313" key="3">
    <source>
        <dbReference type="Proteomes" id="UP000004508"/>
    </source>
</evidence>
<dbReference type="PANTHER" id="PTHR43591">
    <property type="entry name" value="METHYLTRANSFERASE"/>
    <property type="match status" value="1"/>
</dbReference>
<dbReference type="PANTHER" id="PTHR43591:SF24">
    <property type="entry name" value="2-METHOXY-6-POLYPRENYL-1,4-BENZOQUINOL METHYLASE, MITOCHONDRIAL"/>
    <property type="match status" value="1"/>
</dbReference>
<dbReference type="InParanoid" id="D6U2Y9"/>
<feature type="domain" description="Methyltransferase" evidence="1">
    <location>
        <begin position="87"/>
        <end position="182"/>
    </location>
</feature>
<keyword evidence="2" id="KW-0808">Transferase</keyword>
<dbReference type="InterPro" id="IPR029063">
    <property type="entry name" value="SAM-dependent_MTases_sf"/>
</dbReference>
<dbReference type="SUPFAM" id="SSF53335">
    <property type="entry name" value="S-adenosyl-L-methionine-dependent methyltransferases"/>
    <property type="match status" value="1"/>
</dbReference>
<dbReference type="Gene3D" id="3.40.50.150">
    <property type="entry name" value="Vaccinia Virus protein VP39"/>
    <property type="match status" value="1"/>
</dbReference>
<dbReference type="InterPro" id="IPR041698">
    <property type="entry name" value="Methyltransf_25"/>
</dbReference>
<sequence length="312" mass="35004">MAWFFRRKRPKTQQTAVLTDPSSILSAATVNEQYIGTRRFVNAPDAPYQLPKDLTDLQRLDFQHFILRQALMGNYVAPIHPGERSQILDVGTGTGRWAIEMAQNFPQAQVFGVDLEESRDITGHQSSTPLNYHFQAGNVLQGLPFLDGTFDFVHQRLLVTGIPFARWGDVIRELLRVTKAGGWIEMVEAGSTFVNSGAATAQWSAWSNTLMKPAGIDVYQITQLGAIVQQNGLACESRVYNIPIGAWGGRIGTMLQQDLLSIYESLVPRYQKALGVSPASTNLVRQQLIQEWERQQTLFSVFVVWGQKQETY</sequence>
<name>D6U2Y9_KTERA</name>
<comment type="caution">
    <text evidence="2">The sequence shown here is derived from an EMBL/GenBank/DDBJ whole genome shotgun (WGS) entry which is preliminary data.</text>
</comment>
<evidence type="ECO:0000313" key="2">
    <source>
        <dbReference type="EMBL" id="EFH82894.1"/>
    </source>
</evidence>
<dbReference type="Pfam" id="PF13649">
    <property type="entry name" value="Methyltransf_25"/>
    <property type="match status" value="1"/>
</dbReference>
<dbReference type="Proteomes" id="UP000004508">
    <property type="component" value="Unassembled WGS sequence"/>
</dbReference>
<protein>
    <submittedName>
        <fullName evidence="2">Methyltransferase type 11</fullName>
    </submittedName>
</protein>
<dbReference type="CDD" id="cd02440">
    <property type="entry name" value="AdoMet_MTases"/>
    <property type="match status" value="1"/>
</dbReference>
<proteinExistence type="predicted"/>